<evidence type="ECO:0000313" key="3">
    <source>
        <dbReference type="Proteomes" id="UP000297716"/>
    </source>
</evidence>
<gene>
    <name evidence="2" type="ORF">E0Z10_g1492</name>
</gene>
<organism evidence="2 3">
    <name type="scientific">Xylaria hypoxylon</name>
    <dbReference type="NCBI Taxonomy" id="37992"/>
    <lineage>
        <taxon>Eukaryota</taxon>
        <taxon>Fungi</taxon>
        <taxon>Dikarya</taxon>
        <taxon>Ascomycota</taxon>
        <taxon>Pezizomycotina</taxon>
        <taxon>Sordariomycetes</taxon>
        <taxon>Xylariomycetidae</taxon>
        <taxon>Xylariales</taxon>
        <taxon>Xylariaceae</taxon>
        <taxon>Xylaria</taxon>
    </lineage>
</organism>
<feature type="chain" id="PRO_5021255162" evidence="1">
    <location>
        <begin position="20"/>
        <end position="81"/>
    </location>
</feature>
<evidence type="ECO:0000256" key="1">
    <source>
        <dbReference type="SAM" id="SignalP"/>
    </source>
</evidence>
<name>A0A4Z0Z6P6_9PEZI</name>
<reference evidence="2 3" key="1">
    <citation type="submission" date="2019-03" db="EMBL/GenBank/DDBJ databases">
        <title>Draft genome sequence of Xylaria hypoxylon DSM 108379, a ubiquitous saprotrophic-parasitic fungi on hardwood.</title>
        <authorList>
            <person name="Buettner E."/>
            <person name="Leonhardt S."/>
            <person name="Gebauer A.M."/>
            <person name="Liers C."/>
            <person name="Hofrichter M."/>
            <person name="Kellner H."/>
        </authorList>
    </citation>
    <scope>NUCLEOTIDE SEQUENCE [LARGE SCALE GENOMIC DNA]</scope>
    <source>
        <strain evidence="2 3">DSM 108379</strain>
    </source>
</reference>
<keyword evidence="1" id="KW-0732">Signal</keyword>
<dbReference type="EMBL" id="SKBN01000015">
    <property type="protein sequence ID" value="TGJ87340.1"/>
    <property type="molecule type" value="Genomic_DNA"/>
</dbReference>
<evidence type="ECO:0000313" key="2">
    <source>
        <dbReference type="EMBL" id="TGJ87340.1"/>
    </source>
</evidence>
<feature type="signal peptide" evidence="1">
    <location>
        <begin position="1"/>
        <end position="19"/>
    </location>
</feature>
<protein>
    <submittedName>
        <fullName evidence="2">Uncharacterized protein</fullName>
    </submittedName>
</protein>
<proteinExistence type="predicted"/>
<accession>A0A4Z0Z6P6</accession>
<sequence>MHASQFLLALSSIADLVVATPVAKPGTVAIWEPQSYIEGLRGGSLPQLYSDARFIAKEVDKRQESPSQFYNDSRFIAKEKM</sequence>
<dbReference type="Proteomes" id="UP000297716">
    <property type="component" value="Unassembled WGS sequence"/>
</dbReference>
<comment type="caution">
    <text evidence="2">The sequence shown here is derived from an EMBL/GenBank/DDBJ whole genome shotgun (WGS) entry which is preliminary data.</text>
</comment>
<keyword evidence="3" id="KW-1185">Reference proteome</keyword>
<dbReference type="AlphaFoldDB" id="A0A4Z0Z6P6"/>